<dbReference type="Proteomes" id="UP001597478">
    <property type="component" value="Unassembled WGS sequence"/>
</dbReference>
<feature type="transmembrane region" description="Helical" evidence="1">
    <location>
        <begin position="32"/>
        <end position="53"/>
    </location>
</feature>
<evidence type="ECO:0000313" key="3">
    <source>
        <dbReference type="Proteomes" id="UP001597478"/>
    </source>
</evidence>
<keyword evidence="1" id="KW-1133">Transmembrane helix</keyword>
<keyword evidence="3" id="KW-1185">Reference proteome</keyword>
<dbReference type="EMBL" id="JBHUOF010000021">
    <property type="protein sequence ID" value="MFD2800761.1"/>
    <property type="molecule type" value="Genomic_DNA"/>
</dbReference>
<name>A0ABW5WB63_9PSEU</name>
<dbReference type="InterPro" id="IPR010773">
    <property type="entry name" value="Mycophage_PG1_Gp7"/>
</dbReference>
<evidence type="ECO:0000256" key="1">
    <source>
        <dbReference type="SAM" id="Phobius"/>
    </source>
</evidence>
<dbReference type="Pfam" id="PF07098">
    <property type="entry name" value="DUF1360"/>
    <property type="match status" value="1"/>
</dbReference>
<keyword evidence="1" id="KW-0472">Membrane</keyword>
<accession>A0ABW5WB63</accession>
<keyword evidence="1" id="KW-0812">Transmembrane</keyword>
<evidence type="ECO:0000313" key="2">
    <source>
        <dbReference type="EMBL" id="MFD2800761.1"/>
    </source>
</evidence>
<comment type="caution">
    <text evidence="2">The sequence shown here is derived from an EMBL/GenBank/DDBJ whole genome shotgun (WGS) entry which is preliminary data.</text>
</comment>
<dbReference type="RefSeq" id="WP_377390508.1">
    <property type="nucleotide sequence ID" value="NZ_JBHSAN010000024.1"/>
</dbReference>
<protein>
    <submittedName>
        <fullName evidence="2">DUF1360 domain-containing protein</fullName>
    </submittedName>
</protein>
<organism evidence="2 3">
    <name type="scientific">Prauserella oleivorans</name>
    <dbReference type="NCBI Taxonomy" id="1478153"/>
    <lineage>
        <taxon>Bacteria</taxon>
        <taxon>Bacillati</taxon>
        <taxon>Actinomycetota</taxon>
        <taxon>Actinomycetes</taxon>
        <taxon>Pseudonocardiales</taxon>
        <taxon>Pseudonocardiaceae</taxon>
        <taxon>Prauserella</taxon>
    </lineage>
</organism>
<gene>
    <name evidence="2" type="ORF">ACFS2C_15315</name>
</gene>
<proteinExistence type="predicted"/>
<reference evidence="3" key="1">
    <citation type="journal article" date="2019" name="Int. J. Syst. Evol. Microbiol.">
        <title>The Global Catalogue of Microorganisms (GCM) 10K type strain sequencing project: providing services to taxonomists for standard genome sequencing and annotation.</title>
        <authorList>
            <consortium name="The Broad Institute Genomics Platform"/>
            <consortium name="The Broad Institute Genome Sequencing Center for Infectious Disease"/>
            <person name="Wu L."/>
            <person name="Ma J."/>
        </authorList>
    </citation>
    <scope>NUCLEOTIDE SEQUENCE [LARGE SCALE GENOMIC DNA]</scope>
    <source>
        <strain evidence="3">IBRC-M 10906</strain>
    </source>
</reference>
<sequence>MSIANGQRTRNPIVRMGRRVRRTYEAGEERPLHRYAAVIGVYTACVGALGAVGRARGVRLPERFTAQDTVLLCAATHKASRLLSKEAVTSPLRAPFTRYQEATGEAEVNETVRGTGARHTIGELLTCPFCLGVWVSSGLTAGMVFAPRITRLVSTALTAVAASDFVQLAYDGAKHRAH</sequence>